<protein>
    <recommendedName>
        <fullName evidence="4">Reverse transcriptase domain-containing protein</fullName>
    </recommendedName>
</protein>
<dbReference type="InterPro" id="IPR043128">
    <property type="entry name" value="Rev_trsase/Diguanyl_cyclase"/>
</dbReference>
<sequence>MTFTADDCLGVQYKLEDPLLILEDAEESMTKVNYPLIGFNGSSAIPRGKITLPVTIGKGQAARNVLGEFLVMDCDSVYNVIMGRTMIHKMQAIPSTHHQMMMYVSDAGFAERVRGVQEVARRTCHTAIRKPRLGDGSEDDEKQEPSCEEHEAKRRKAESGSLVKPAEVDARLESPSLEPDQEMEDVFLEDDSGRSVRIANIAGIDQKMICHKLDVSVEARPIKKKKRKYSSRNNKAIAEEVKKLQEAGFIEPCIYPKWLASVVMIKRANGSWRMCVDFTDLNRACPKDCYPLSVIDQLVDSTSGHALLSFLDAFSEYHEVFMHPDDKANTTFNTSA</sequence>
<dbReference type="CDD" id="cd01647">
    <property type="entry name" value="RT_LTR"/>
    <property type="match status" value="1"/>
</dbReference>
<dbReference type="Gene3D" id="3.10.10.10">
    <property type="entry name" value="HIV Type 1 Reverse Transcriptase, subunit A, domain 1"/>
    <property type="match status" value="1"/>
</dbReference>
<dbReference type="PANTHER" id="PTHR24559:SF430">
    <property type="entry name" value="RNA-DIRECTED DNA POLYMERASE"/>
    <property type="match status" value="1"/>
</dbReference>
<dbReference type="InterPro" id="IPR053134">
    <property type="entry name" value="RNA-dir_DNA_polymerase"/>
</dbReference>
<evidence type="ECO:0000256" key="1">
    <source>
        <dbReference type="SAM" id="MobiDB-lite"/>
    </source>
</evidence>
<evidence type="ECO:0000313" key="3">
    <source>
        <dbReference type="RefSeq" id="XP_056688689.1"/>
    </source>
</evidence>
<evidence type="ECO:0000313" key="2">
    <source>
        <dbReference type="Proteomes" id="UP000813463"/>
    </source>
</evidence>
<reference evidence="3" key="2">
    <citation type="submission" date="2025-08" db="UniProtKB">
        <authorList>
            <consortium name="RefSeq"/>
        </authorList>
    </citation>
    <scope>IDENTIFICATION</scope>
    <source>
        <tissue evidence="3">Leaf</tissue>
    </source>
</reference>
<proteinExistence type="predicted"/>
<accession>A0ABM3QZE4</accession>
<dbReference type="PANTHER" id="PTHR24559">
    <property type="entry name" value="TRANSPOSON TY3-I GAG-POL POLYPROTEIN"/>
    <property type="match status" value="1"/>
</dbReference>
<gene>
    <name evidence="3" type="primary">LOC130463551</name>
</gene>
<organism evidence="2 3">
    <name type="scientific">Spinacia oleracea</name>
    <name type="common">Spinach</name>
    <dbReference type="NCBI Taxonomy" id="3562"/>
    <lineage>
        <taxon>Eukaryota</taxon>
        <taxon>Viridiplantae</taxon>
        <taxon>Streptophyta</taxon>
        <taxon>Embryophyta</taxon>
        <taxon>Tracheophyta</taxon>
        <taxon>Spermatophyta</taxon>
        <taxon>Magnoliopsida</taxon>
        <taxon>eudicotyledons</taxon>
        <taxon>Gunneridae</taxon>
        <taxon>Pentapetalae</taxon>
        <taxon>Caryophyllales</taxon>
        <taxon>Chenopodiaceae</taxon>
        <taxon>Chenopodioideae</taxon>
        <taxon>Anserineae</taxon>
        <taxon>Spinacia</taxon>
    </lineage>
</organism>
<keyword evidence="2" id="KW-1185">Reference proteome</keyword>
<dbReference type="Gene3D" id="3.30.70.270">
    <property type="match status" value="1"/>
</dbReference>
<reference evidence="2" key="1">
    <citation type="journal article" date="2021" name="Nat. Commun.">
        <title>Genomic analyses provide insights into spinach domestication and the genetic basis of agronomic traits.</title>
        <authorList>
            <person name="Cai X."/>
            <person name="Sun X."/>
            <person name="Xu C."/>
            <person name="Sun H."/>
            <person name="Wang X."/>
            <person name="Ge C."/>
            <person name="Zhang Z."/>
            <person name="Wang Q."/>
            <person name="Fei Z."/>
            <person name="Jiao C."/>
            <person name="Wang Q."/>
        </authorList>
    </citation>
    <scope>NUCLEOTIDE SEQUENCE [LARGE SCALE GENOMIC DNA]</scope>
    <source>
        <strain evidence="2">cv. Varoflay</strain>
    </source>
</reference>
<name>A0ABM3QZE4_SPIOL</name>
<dbReference type="RefSeq" id="XP_056688689.1">
    <property type="nucleotide sequence ID" value="XM_056832711.1"/>
</dbReference>
<dbReference type="Proteomes" id="UP000813463">
    <property type="component" value="Chromosome 6"/>
</dbReference>
<dbReference type="SUPFAM" id="SSF56672">
    <property type="entry name" value="DNA/RNA polymerases"/>
    <property type="match status" value="1"/>
</dbReference>
<dbReference type="InterPro" id="IPR043502">
    <property type="entry name" value="DNA/RNA_pol_sf"/>
</dbReference>
<feature type="compositionally biased region" description="Basic and acidic residues" evidence="1">
    <location>
        <begin position="143"/>
        <end position="152"/>
    </location>
</feature>
<dbReference type="GeneID" id="130463551"/>
<evidence type="ECO:0008006" key="4">
    <source>
        <dbReference type="Google" id="ProtNLM"/>
    </source>
</evidence>
<feature type="region of interest" description="Disordered" evidence="1">
    <location>
        <begin position="127"/>
        <end position="183"/>
    </location>
</feature>